<name>A0A371ARN1_9FIRM</name>
<organism evidence="1 2">
    <name type="scientific">Anaerosacchariphilus polymeriproducens</name>
    <dbReference type="NCBI Taxonomy" id="1812858"/>
    <lineage>
        <taxon>Bacteria</taxon>
        <taxon>Bacillati</taxon>
        <taxon>Bacillota</taxon>
        <taxon>Clostridia</taxon>
        <taxon>Lachnospirales</taxon>
        <taxon>Lachnospiraceae</taxon>
        <taxon>Anaerosacchariphilus</taxon>
    </lineage>
</organism>
<dbReference type="AlphaFoldDB" id="A0A371ARN1"/>
<sequence length="186" mass="20220">MKYTSNYNLLKPEPAEQFSIDSNNSNMDSLDAELFKKINKENMLMTKSEVLATTGQGYFVDASVINELYTDIISKITPVDFTSQIIFHAARRSTIMEANFYPGLKLVVINFNLVLTTAIENGVATDIFTVPAAYKPKTISYPPLASNQGGVEVQGLISNTGGVFRAYVAGGSTAIVRGTLVYGTDP</sequence>
<evidence type="ECO:0000313" key="2">
    <source>
        <dbReference type="Proteomes" id="UP000255036"/>
    </source>
</evidence>
<dbReference type="OrthoDB" id="1938209at2"/>
<reference evidence="1 2" key="1">
    <citation type="submission" date="2018-07" db="EMBL/GenBank/DDBJ databases">
        <title>Anaerosacharophilus polymeroproducens gen. nov. sp. nov., an anaerobic bacterium isolated from salt field.</title>
        <authorList>
            <person name="Kim W."/>
            <person name="Yang S.-H."/>
            <person name="Oh J."/>
            <person name="Lee J.-H."/>
            <person name="Kwon K.K."/>
        </authorList>
    </citation>
    <scope>NUCLEOTIDE SEQUENCE [LARGE SCALE GENOMIC DNA]</scope>
    <source>
        <strain evidence="1 2">MCWD5</strain>
    </source>
</reference>
<evidence type="ECO:0000313" key="1">
    <source>
        <dbReference type="EMBL" id="RDU22216.1"/>
    </source>
</evidence>
<dbReference type="RefSeq" id="WP_115483397.1">
    <property type="nucleotide sequence ID" value="NZ_QRCT01000050.1"/>
</dbReference>
<dbReference type="Proteomes" id="UP000255036">
    <property type="component" value="Unassembled WGS sequence"/>
</dbReference>
<proteinExistence type="predicted"/>
<gene>
    <name evidence="1" type="ORF">DWV06_16965</name>
</gene>
<protein>
    <submittedName>
        <fullName evidence="1">Uncharacterized protein</fullName>
    </submittedName>
</protein>
<dbReference type="EMBL" id="QRCT01000050">
    <property type="protein sequence ID" value="RDU22216.1"/>
    <property type="molecule type" value="Genomic_DNA"/>
</dbReference>
<accession>A0A371ARN1</accession>
<comment type="caution">
    <text evidence="1">The sequence shown here is derived from an EMBL/GenBank/DDBJ whole genome shotgun (WGS) entry which is preliminary data.</text>
</comment>
<keyword evidence="2" id="KW-1185">Reference proteome</keyword>